<dbReference type="eggNOG" id="KOG1502">
    <property type="taxonomic scope" value="Eukaryota"/>
</dbReference>
<dbReference type="InterPro" id="IPR050425">
    <property type="entry name" value="NAD(P)_dehydrat-like"/>
</dbReference>
<protein>
    <submittedName>
        <fullName evidence="4">Dihydroflavonol reductase</fullName>
    </submittedName>
</protein>
<name>F2U5A9_SALR5</name>
<dbReference type="Proteomes" id="UP000007799">
    <property type="component" value="Unassembled WGS sequence"/>
</dbReference>
<evidence type="ECO:0000313" key="5">
    <source>
        <dbReference type="Proteomes" id="UP000007799"/>
    </source>
</evidence>
<dbReference type="FunFam" id="3.40.50.720:FF:000085">
    <property type="entry name" value="Dihydroflavonol reductase"/>
    <property type="match status" value="1"/>
</dbReference>
<dbReference type="GO" id="GO:0016616">
    <property type="term" value="F:oxidoreductase activity, acting on the CH-OH group of donors, NAD or NADP as acceptor"/>
    <property type="evidence" value="ECO:0007669"/>
    <property type="project" value="TreeGrafter"/>
</dbReference>
<dbReference type="InterPro" id="IPR036291">
    <property type="entry name" value="NAD(P)-bd_dom_sf"/>
</dbReference>
<evidence type="ECO:0000259" key="3">
    <source>
        <dbReference type="Pfam" id="PF01370"/>
    </source>
</evidence>
<dbReference type="GeneID" id="16076070"/>
<dbReference type="PANTHER" id="PTHR10366:SF564">
    <property type="entry name" value="STEROL-4-ALPHA-CARBOXYLATE 3-DEHYDROGENASE, DECARBOXYLATING"/>
    <property type="match status" value="1"/>
</dbReference>
<evidence type="ECO:0000313" key="4">
    <source>
        <dbReference type="EMBL" id="EGD83125.1"/>
    </source>
</evidence>
<organism evidence="5">
    <name type="scientific">Salpingoeca rosetta (strain ATCC 50818 / BSB-021)</name>
    <dbReference type="NCBI Taxonomy" id="946362"/>
    <lineage>
        <taxon>Eukaryota</taxon>
        <taxon>Choanoflagellata</taxon>
        <taxon>Craspedida</taxon>
        <taxon>Salpingoecidae</taxon>
        <taxon>Salpingoeca</taxon>
    </lineage>
</organism>
<dbReference type="SUPFAM" id="SSF51735">
    <property type="entry name" value="NAD(P)-binding Rossmann-fold domains"/>
    <property type="match status" value="1"/>
</dbReference>
<dbReference type="EMBL" id="GL832962">
    <property type="protein sequence ID" value="EGD83125.1"/>
    <property type="molecule type" value="Genomic_DNA"/>
</dbReference>
<feature type="domain" description="NAD-dependent epimerase/dehydratase" evidence="3">
    <location>
        <begin position="24"/>
        <end position="267"/>
    </location>
</feature>
<keyword evidence="1" id="KW-0560">Oxidoreductase</keyword>
<gene>
    <name evidence="4" type="ORF">PTSG_03762</name>
</gene>
<dbReference type="RefSeq" id="XP_004995489.1">
    <property type="nucleotide sequence ID" value="XM_004995432.1"/>
</dbReference>
<keyword evidence="5" id="KW-1185">Reference proteome</keyword>
<dbReference type="Pfam" id="PF01370">
    <property type="entry name" value="Epimerase"/>
    <property type="match status" value="1"/>
</dbReference>
<reference evidence="4" key="1">
    <citation type="submission" date="2009-08" db="EMBL/GenBank/DDBJ databases">
        <title>Annotation of Salpingoeca rosetta.</title>
        <authorList>
            <consortium name="The Broad Institute Genome Sequencing Platform"/>
            <person name="Russ C."/>
            <person name="Cuomo C."/>
            <person name="Burger G."/>
            <person name="Gray M.W."/>
            <person name="Holland P.W.H."/>
            <person name="King N."/>
            <person name="Lang F.B.F."/>
            <person name="Roger A.J."/>
            <person name="Ruiz-Trillo I."/>
            <person name="Young S.K."/>
            <person name="Zeng Q."/>
            <person name="Gargeya S."/>
            <person name="Alvarado L."/>
            <person name="Berlin A."/>
            <person name="Chapman S.B."/>
            <person name="Chen Z."/>
            <person name="Freedman E."/>
            <person name="Gellesch M."/>
            <person name="Goldberg J."/>
            <person name="Griggs A."/>
            <person name="Gujja S."/>
            <person name="Heilman E."/>
            <person name="Heiman D."/>
            <person name="Howarth C."/>
            <person name="Mehta T."/>
            <person name="Neiman D."/>
            <person name="Pearson M."/>
            <person name="Roberts A."/>
            <person name="Saif S."/>
            <person name="Shea T."/>
            <person name="Shenoy N."/>
            <person name="Sisk P."/>
            <person name="Stolte C."/>
            <person name="Sykes S."/>
            <person name="White J."/>
            <person name="Yandava C."/>
            <person name="Haas B."/>
            <person name="Nusbaum C."/>
            <person name="Birren B."/>
        </authorList>
    </citation>
    <scope>NUCLEOTIDE SEQUENCE [LARGE SCALE GENOMIC DNA]</scope>
    <source>
        <strain evidence="4">ATCC 50818</strain>
    </source>
</reference>
<dbReference type="Gene3D" id="3.40.50.720">
    <property type="entry name" value="NAD(P)-binding Rossmann-like Domain"/>
    <property type="match status" value="1"/>
</dbReference>
<evidence type="ECO:0000256" key="1">
    <source>
        <dbReference type="ARBA" id="ARBA00023002"/>
    </source>
</evidence>
<dbReference type="OrthoDB" id="2735536at2759"/>
<proteinExistence type="inferred from homology"/>
<accession>F2U5A9</accession>
<dbReference type="InterPro" id="IPR001509">
    <property type="entry name" value="Epimerase_deHydtase"/>
</dbReference>
<comment type="similarity">
    <text evidence="2">Belongs to the NAD(P)-dependent epimerase/dehydratase family. Dihydroflavonol-4-reductase subfamily.</text>
</comment>
<evidence type="ECO:0000256" key="2">
    <source>
        <dbReference type="ARBA" id="ARBA00023445"/>
    </source>
</evidence>
<dbReference type="STRING" id="946362.F2U5A9"/>
<dbReference type="OMA" id="NETNHFA"/>
<sequence>MSEQGAAEATTAVSASSVPTDVVVAVTGASGFVGSTCVKQLLEKGYTVHAVVRDPSNTDKVQFLKDMVQGDDEHRVQLFAGDLDNEGSFDAAFKDATYVIHTAASVALTARDPQREIVDRNVNGMVNVLTSCRKYAKEGQLKKVVVTSSVAAIENTQRPPGHVYTEDDYNDSADPARDPYQHSKYLSEVRAQQFVDDLSDDETFQIAFINPGAIYGPLLAPHHLTSSPQIIADLMTGKFPMVPQLSFPSVDVRDVATAHIQAMESDATGRFVCVENTYSMQEISTLCKEDLPQYVFPTRRLPNFLMYITALFDKRVTLHFCRQNLGRRVVFANDRIKKELGVSFIGGKESFVATAHSLLDLGLVERK</sequence>
<dbReference type="InParanoid" id="F2U5A9"/>
<dbReference type="KEGG" id="sre:PTSG_03762"/>
<dbReference type="PANTHER" id="PTHR10366">
    <property type="entry name" value="NAD DEPENDENT EPIMERASE/DEHYDRATASE"/>
    <property type="match status" value="1"/>
</dbReference>
<dbReference type="AlphaFoldDB" id="F2U5A9"/>